<dbReference type="AlphaFoldDB" id="E0SSA1"/>
<dbReference type="STRING" id="583356.Igag_1761"/>
<dbReference type="InterPro" id="IPR009078">
    <property type="entry name" value="Ferritin-like_SF"/>
</dbReference>
<reference evidence="1 2" key="1">
    <citation type="journal article" date="2010" name="Stand. Genomic Sci.">
        <title>Complete genome sequence of Ignisphaera aggregans type strain (AQ1.S1).</title>
        <authorList>
            <person name="Goker M."/>
            <person name="Held B."/>
            <person name="Lapidus A."/>
            <person name="Nolan M."/>
            <person name="Spring S."/>
            <person name="Yasawong M."/>
            <person name="Lucas S."/>
            <person name="Glavina Del Rio T."/>
            <person name="Tice H."/>
            <person name="Cheng J.F."/>
            <person name="Goodwin L."/>
            <person name="Tapia R."/>
            <person name="Pitluck S."/>
            <person name="Liolios K."/>
            <person name="Ivanova N."/>
            <person name="Mavromatis K."/>
            <person name="Mikhailova N."/>
            <person name="Pati A."/>
            <person name="Chen A."/>
            <person name="Palaniappan K."/>
            <person name="Brambilla E."/>
            <person name="Land M."/>
            <person name="Hauser L."/>
            <person name="Chang Y.J."/>
            <person name="Jeffries C.D."/>
            <person name="Brettin T."/>
            <person name="Detter J.C."/>
            <person name="Han C."/>
            <person name="Rohde M."/>
            <person name="Sikorski J."/>
            <person name="Woyke T."/>
            <person name="Bristow J."/>
            <person name="Eisen J.A."/>
            <person name="Markowitz V."/>
            <person name="Hugenholtz P."/>
            <person name="Kyrpides N.C."/>
            <person name="Klenk H.P."/>
        </authorList>
    </citation>
    <scope>NUCLEOTIDE SEQUENCE [LARGE SCALE GENOMIC DNA]</scope>
    <source>
        <strain evidence="2">DSM 17230 / JCM 13409 / AQ1.S1</strain>
    </source>
</reference>
<dbReference type="Proteomes" id="UP000001304">
    <property type="component" value="Chromosome"/>
</dbReference>
<dbReference type="BioCyc" id="IAGG583356:GHAH-1748-MONOMER"/>
<name>E0SSA1_IGNAA</name>
<evidence type="ECO:0000313" key="1">
    <source>
        <dbReference type="EMBL" id="ADM28558.1"/>
    </source>
</evidence>
<sequence length="162" mass="18849">MDQEYIAKVLSCIRDSEFQAYRVYMKLSSLPFLSKEISITFRHIARESQNHGLFIEELMSLLNLSYINNACRDVGGTTYDSYKKLDELYGREIRELDNVIEILNLLNNVETVAGEEIYTALVLPLLAKSVENELISEIIHKVKSDENIHRYLVELSRKFINR</sequence>
<proteinExistence type="predicted"/>
<dbReference type="KEGG" id="iag:Igag_1761"/>
<accession>E0SSA1</accession>
<dbReference type="HOGENOM" id="CLU_1631628_0_0_2"/>
<evidence type="ECO:0008006" key="3">
    <source>
        <dbReference type="Google" id="ProtNLM"/>
    </source>
</evidence>
<gene>
    <name evidence="1" type="ordered locus">Igag_1761</name>
</gene>
<evidence type="ECO:0000313" key="2">
    <source>
        <dbReference type="Proteomes" id="UP000001304"/>
    </source>
</evidence>
<dbReference type="SUPFAM" id="SSF47240">
    <property type="entry name" value="Ferritin-like"/>
    <property type="match status" value="1"/>
</dbReference>
<keyword evidence="2" id="KW-1185">Reference proteome</keyword>
<protein>
    <recommendedName>
        <fullName evidence="3">Rubrerythrin diiron-binding domain-containing protein</fullName>
    </recommendedName>
</protein>
<organism evidence="1 2">
    <name type="scientific">Ignisphaera aggregans (strain DSM 17230 / JCM 13409 / AQ1.S1)</name>
    <dbReference type="NCBI Taxonomy" id="583356"/>
    <lineage>
        <taxon>Archaea</taxon>
        <taxon>Thermoproteota</taxon>
        <taxon>Thermoprotei</taxon>
        <taxon>Desulfurococcales</taxon>
        <taxon>Desulfurococcaceae</taxon>
        <taxon>Ignisphaera</taxon>
    </lineage>
</organism>
<dbReference type="EMBL" id="CP002098">
    <property type="protein sequence ID" value="ADM28558.1"/>
    <property type="molecule type" value="Genomic_DNA"/>
</dbReference>